<protein>
    <recommendedName>
        <fullName evidence="7">Ig-like domain-containing protein</fullName>
    </recommendedName>
</protein>
<evidence type="ECO:0000256" key="5">
    <source>
        <dbReference type="ARBA" id="ARBA00023319"/>
    </source>
</evidence>
<comment type="subcellular location">
    <subcellularLocation>
        <location evidence="1">Membrane</location>
        <topology evidence="1">Single-pass type I membrane protein</topology>
    </subcellularLocation>
</comment>
<keyword evidence="3" id="KW-1015">Disulfide bond</keyword>
<organism evidence="8 9">
    <name type="scientific">Lacihabitans lacunae</name>
    <dbReference type="NCBI Taxonomy" id="1028214"/>
    <lineage>
        <taxon>Bacteria</taxon>
        <taxon>Pseudomonadati</taxon>
        <taxon>Bacteroidota</taxon>
        <taxon>Cytophagia</taxon>
        <taxon>Cytophagales</taxon>
        <taxon>Leadbetterellaceae</taxon>
        <taxon>Lacihabitans</taxon>
    </lineage>
</organism>
<gene>
    <name evidence="8" type="ORF">ACFOOI_18020</name>
</gene>
<evidence type="ECO:0000256" key="1">
    <source>
        <dbReference type="ARBA" id="ARBA00004479"/>
    </source>
</evidence>
<keyword evidence="6" id="KW-0732">Signal</keyword>
<dbReference type="InterPro" id="IPR007110">
    <property type="entry name" value="Ig-like_dom"/>
</dbReference>
<keyword evidence="9" id="KW-1185">Reference proteome</keyword>
<proteinExistence type="predicted"/>
<dbReference type="PANTHER" id="PTHR11640:SF164">
    <property type="entry name" value="MAM DOMAIN-CONTAINING GLYCOSYLPHOSPHATIDYLINOSITOL ANCHOR PROTEIN 1"/>
    <property type="match status" value="1"/>
</dbReference>
<feature type="domain" description="Ig-like" evidence="7">
    <location>
        <begin position="590"/>
        <end position="671"/>
    </location>
</feature>
<keyword evidence="2" id="KW-0472">Membrane</keyword>
<accession>A0ABV7Z323</accession>
<feature type="signal peptide" evidence="6">
    <location>
        <begin position="1"/>
        <end position="23"/>
    </location>
</feature>
<keyword evidence="4" id="KW-0325">Glycoprotein</keyword>
<reference evidence="9" key="1">
    <citation type="journal article" date="2019" name="Int. J. Syst. Evol. Microbiol.">
        <title>The Global Catalogue of Microorganisms (GCM) 10K type strain sequencing project: providing services to taxonomists for standard genome sequencing and annotation.</title>
        <authorList>
            <consortium name="The Broad Institute Genomics Platform"/>
            <consortium name="The Broad Institute Genome Sequencing Center for Infectious Disease"/>
            <person name="Wu L."/>
            <person name="Ma J."/>
        </authorList>
    </citation>
    <scope>NUCLEOTIDE SEQUENCE [LARGE SCALE GENOMIC DNA]</scope>
    <source>
        <strain evidence="9">CECT 7956</strain>
    </source>
</reference>
<dbReference type="PANTHER" id="PTHR11640">
    <property type="entry name" value="NEPHRIN"/>
    <property type="match status" value="1"/>
</dbReference>
<dbReference type="Pfam" id="PF19081">
    <property type="entry name" value="Ig_7"/>
    <property type="match status" value="2"/>
</dbReference>
<dbReference type="InterPro" id="IPR036179">
    <property type="entry name" value="Ig-like_dom_sf"/>
</dbReference>
<dbReference type="PROSITE" id="PS50835">
    <property type="entry name" value="IG_LIKE"/>
    <property type="match status" value="2"/>
</dbReference>
<evidence type="ECO:0000256" key="6">
    <source>
        <dbReference type="SAM" id="SignalP"/>
    </source>
</evidence>
<dbReference type="InterPro" id="IPR013783">
    <property type="entry name" value="Ig-like_fold"/>
</dbReference>
<dbReference type="InterPro" id="IPR051275">
    <property type="entry name" value="Cell_adhesion_signaling"/>
</dbReference>
<name>A0ABV7Z323_9BACT</name>
<evidence type="ECO:0000313" key="8">
    <source>
        <dbReference type="EMBL" id="MFC3812563.1"/>
    </source>
</evidence>
<dbReference type="SUPFAM" id="SSF48726">
    <property type="entry name" value="Immunoglobulin"/>
    <property type="match status" value="2"/>
</dbReference>
<dbReference type="Proteomes" id="UP001595616">
    <property type="component" value="Unassembled WGS sequence"/>
</dbReference>
<evidence type="ECO:0000256" key="2">
    <source>
        <dbReference type="ARBA" id="ARBA00023136"/>
    </source>
</evidence>
<evidence type="ECO:0000259" key="7">
    <source>
        <dbReference type="PROSITE" id="PS50835"/>
    </source>
</evidence>
<evidence type="ECO:0000256" key="4">
    <source>
        <dbReference type="ARBA" id="ARBA00023180"/>
    </source>
</evidence>
<feature type="domain" description="Ig-like" evidence="7">
    <location>
        <begin position="505"/>
        <end position="585"/>
    </location>
</feature>
<dbReference type="InterPro" id="IPR044023">
    <property type="entry name" value="Ig_7"/>
</dbReference>
<evidence type="ECO:0000313" key="9">
    <source>
        <dbReference type="Proteomes" id="UP001595616"/>
    </source>
</evidence>
<dbReference type="EMBL" id="JBHRYQ010000001">
    <property type="protein sequence ID" value="MFC3812563.1"/>
    <property type="molecule type" value="Genomic_DNA"/>
</dbReference>
<feature type="chain" id="PRO_5046949300" description="Ig-like domain-containing protein" evidence="6">
    <location>
        <begin position="24"/>
        <end position="2734"/>
    </location>
</feature>
<sequence>MTIFKLKHYFLKVFLLVSISGFAQTPSFTLKLSPEFAFVCKGGDLKVSAKVQNATSYQFQTYSESLSVWQNVNSANGDPSTNEGNISHTFYTITVPIKVRVLISNGTETTISNEHTISPQQPTFDFISQDQYICNGSSVIFYANAQGASALSYKWFEADETGGFSQINNSGKYANATTASLSINSATTSFHLNRYFAEATDQQGCTNNSTISKLHINSLSAIQPTASTPFCEGDTIEFFSSKIVGTAQAFDWLTKPIAASTYQSISDDENYAGTKTERLTVTGIQSSELGFRLSVDFLTKTQSNDGSISEGTCTLNATRTGYTINQRPLAPTPPNDQSFCGPSVFTFETLEIGNFNWYKDTLTNALLKNSTSFETPKISETSKYYISQKDNKGCESFRREFEAKVINRPSAKAILTEEICPSAAILNLEISDLTHDPSHFYFTKGENELNGFEEIRNASLNQTNEITLPTIKNAGTYDFKFFVKNNTTGCYSDTSNLSLTILENTKITTEPASAILCEGGTQTLSVVAGGEGPFSYKWLKDSNPIEDETNASLAFENITNTASGNYTVEVSGKCSTINSETAIITVKPKPSISKQPENVIVCENTTASFEIEATGSGTLIYTWYKNDEAVGENAPRLTLENLPLSDNQAIIKCKISGECEPAIWSNEAVLSVDDIPNAPIIKEIYGFCQNQTDPTINPELLAKHTEIWMNQSGDEIPKPSINTSETTEMIYFVAQKDSNSCKSPSAQVNIKISGAIINSIRKSTPAICETGNFNSEAIIYSLLTHIESEDLPISYQLYLDEKEISENSEGNFTVQSPGLYTLKVQKGFCSIENEVNINSLIPEIKNEITTQNVSVCLGQNATLYASGDFTAGAFNWWQDPYTGFNLATGESFTIQNIQNPQTIYVSYLAQKDDLYCESERKAIEISLKPSLELDIIATPPLCGDQNSGSIKINPETGIEPFSFSINSEESIPSGEFLNLAEGEYQIKVSDAEGCIKDTLVVLEKTNKITILQQPQNVIKCKTNVANFSITATNYTSVIWQRKTPLETDFTDIIGETNLNLKIGNSGDSENPHLSEYRVKLSSADCEVFSEVASLFVNSVEGSNASTTVCEGQPLTYDLASYEITGNINTSQWQYRVGTSGSWSDLESGGDSIYSFAEIRKENEGYYRNRIVFETSESGTCIINTSSSGRKLTVVIPEVPTLEGNTTVCLGQSAILKASACNGQIIWSNAELGNQITVSPTASTYYKAKCLTENCESWSVDSLLVEVIPFQTTAPVVSVNKTTFCQNEEIILNATTCEGEIVWSNGEKGVEVKLIANESFEISAICKGELCSSGTSNILKIEVISPLIAGEISTNTTINCAGFNPGVINSLIDPTGGKNIKVFWQMSENCNTNSPNWVTIANETGLSFNPSALSVSTCFRRIVSDSCTSFLSSNISEIKINPDPQIEIETSVDSLCFGLNTQLTSNIIGGVSPCEITWQKNYTSSSQSSSNWETVGTASSFNFVAENVKETTKVFLRAIIDCELSSCKKAYSAPLEIWMFPSVNFEQNFTDSTICEGNQITLTASGCKSEVVWSNGSFGENITVTPITNTSYSATCSQFCGSESKSFNINVLPGIPKPISTTPASVLFPNPLLFTADGQNLKWYTSEVGGIAETTNPTRNDVGMYTYYVSQTIGICESPRLKIEAEILAQLAINSQTEEFRNCAGNLATFEIEAKGAGEIKYLWQRKRQNEPDFSDLNSESRYIENFDTETLKVRSIGNDENPDGTLFRCILKDDFATLTSANATLWANKLDGRLDNQKKCLGQLLEFNLNTTHRISGTPLSINWQSRPGTNTEWTNLQDNHQIIGSETLHLRIRDLGIENEMQYRCSVLFENTAGTCVENTDLSTVTVGEFPPTPDPKSFEFCQGDKSPKLELFLDKQYDDFWYLENSELSTEYKSQPKIDTETPGDFVLFYRIENKAGCSSELVTVPVKIHPEAPYPFNTTPSSVKEGTELVFTANGENLKWYSSRTGRTFKEESPRYTKVDQYDHYVSQTSAFGCEGPRLYIESEILPILTIKTNPSDQTNCNGNTVTFSIKAESDYPITYQWQIKTPSDVGFRNIEGANDKNYKIPDVGDELHPHLSLFRCIVKDQERTEISSEARLFVNEVLPGISDLTFCAGSSVTFNDLKSTFIGDYAQIEWQLKDGSSYETQITTLSESEGESIDNLKTGTYRLRFAFTTKESSTCIRYSDNFQVVVNPLPTLSQNKQFEVCQFELKDNLKLGLANGTKWYLGQKDSISLTGTPKFLEAGNFEYWIDFTDQNSCVSPRQKVTIEVNESPEKPKLDTVYSFCKYSDPIKILKSEPQSIYWFKDLRDDDPTEDFFVLKSSEISPQVFYAASISENACFSDKVKVTMIQKTCYEPTNTLACNELSQNLEASTAWRDFYTKEGKVVIRINTNGQFLGKTKISYALTENTYFKDQNNTEFYPRHFNLQTEKPFKSPISIRFFMSNQEIDSFKTIKNTFAFETALIHYIGPNQDCELTNNPLENSYWLIDHGFWQNTEDVNFSYLEAQVAGSGEYLLWDAVVPNATLSAEIKENPELKIDQNNDLSNGSYQISKKSFDTEYFSLKTFKLPTSSLILTDSKPFNDKNIYGLSYDYGNQIKMKLNEVEVVWQPKKLKCMAIGNPSRNHSEIKLYFPEADPKTLKIQDILGRQVFIQGFETKEDYIKISASTNSGIYTISGLNNNLQKCSTKILIY</sequence>
<dbReference type="RefSeq" id="WP_379839445.1">
    <property type="nucleotide sequence ID" value="NZ_JBHRYQ010000001.1"/>
</dbReference>
<comment type="caution">
    <text evidence="8">The sequence shown here is derived from an EMBL/GenBank/DDBJ whole genome shotgun (WGS) entry which is preliminary data.</text>
</comment>
<evidence type="ECO:0000256" key="3">
    <source>
        <dbReference type="ARBA" id="ARBA00023157"/>
    </source>
</evidence>
<keyword evidence="5" id="KW-0393">Immunoglobulin domain</keyword>
<dbReference type="Gene3D" id="2.60.40.10">
    <property type="entry name" value="Immunoglobulins"/>
    <property type="match status" value="4"/>
</dbReference>